<proteinExistence type="predicted"/>
<name>A0A939F3E0_9ACTN</name>
<keyword evidence="2" id="KW-1185">Reference proteome</keyword>
<dbReference type="AlphaFoldDB" id="A0A939F3E0"/>
<sequence>MPGRVHHREHRITALLLGLAVRVGRDAPSRIPPRQRGAGAARGRRLPRGTAFALALTFTLAPT</sequence>
<accession>A0A939F3E0</accession>
<protein>
    <submittedName>
        <fullName evidence="1">Uncharacterized protein</fullName>
    </submittedName>
</protein>
<reference evidence="1" key="1">
    <citation type="submission" date="2021-03" db="EMBL/GenBank/DDBJ databases">
        <title>Streptomyces poriferae sp. nov., a novel marine sponge-derived Actinobacteria species with anti-MRSA activity.</title>
        <authorList>
            <person name="Sandoval-Powers M."/>
            <person name="Kralova S."/>
            <person name="Nguyen G.-S."/>
            <person name="Fawwal D."/>
            <person name="Degnes K."/>
            <person name="Klinkenberg G."/>
            <person name="Sletta H."/>
            <person name="Wentzel A."/>
            <person name="Liles M.R."/>
        </authorList>
    </citation>
    <scope>NUCLEOTIDE SEQUENCE</scope>
    <source>
        <strain evidence="1">DSM 41794</strain>
    </source>
</reference>
<gene>
    <name evidence="1" type="ORF">J0695_04130</name>
</gene>
<organism evidence="1 2">
    <name type="scientific">Streptomyces beijiangensis</name>
    <dbReference type="NCBI Taxonomy" id="163361"/>
    <lineage>
        <taxon>Bacteria</taxon>
        <taxon>Bacillati</taxon>
        <taxon>Actinomycetota</taxon>
        <taxon>Actinomycetes</taxon>
        <taxon>Kitasatosporales</taxon>
        <taxon>Streptomycetaceae</taxon>
        <taxon>Streptomyces</taxon>
    </lineage>
</organism>
<dbReference type="EMBL" id="JAFLRJ010000034">
    <property type="protein sequence ID" value="MBO0510999.1"/>
    <property type="molecule type" value="Genomic_DNA"/>
</dbReference>
<evidence type="ECO:0000313" key="1">
    <source>
        <dbReference type="EMBL" id="MBO0510999.1"/>
    </source>
</evidence>
<evidence type="ECO:0000313" key="2">
    <source>
        <dbReference type="Proteomes" id="UP000664167"/>
    </source>
</evidence>
<feature type="non-terminal residue" evidence="1">
    <location>
        <position position="63"/>
    </location>
</feature>
<comment type="caution">
    <text evidence="1">The sequence shown here is derived from an EMBL/GenBank/DDBJ whole genome shotgun (WGS) entry which is preliminary data.</text>
</comment>
<dbReference type="Proteomes" id="UP000664167">
    <property type="component" value="Unassembled WGS sequence"/>
</dbReference>